<protein>
    <submittedName>
        <fullName evidence="3">DNA polymerase IV</fullName>
    </submittedName>
</protein>
<organism evidence="3 4">
    <name type="scientific">Listeria grayi FSL F6-1183</name>
    <dbReference type="NCBI Taxonomy" id="1265827"/>
    <lineage>
        <taxon>Bacteria</taxon>
        <taxon>Bacillati</taxon>
        <taxon>Bacillota</taxon>
        <taxon>Bacilli</taxon>
        <taxon>Bacillales</taxon>
        <taxon>Listeriaceae</taxon>
        <taxon>Listeria</taxon>
    </lineage>
</organism>
<proteinExistence type="inferred from homology"/>
<dbReference type="GO" id="GO:0009432">
    <property type="term" value="P:SOS response"/>
    <property type="evidence" value="ECO:0007669"/>
    <property type="project" value="TreeGrafter"/>
</dbReference>
<gene>
    <name evidence="3" type="ORF">LMUR_11292</name>
</gene>
<comment type="similarity">
    <text evidence="1">Belongs to the DNA polymerase type-Y family.</text>
</comment>
<dbReference type="InterPro" id="IPR043502">
    <property type="entry name" value="DNA/RNA_pol_sf"/>
</dbReference>
<evidence type="ECO:0000256" key="1">
    <source>
        <dbReference type="ARBA" id="ARBA00010945"/>
    </source>
</evidence>
<dbReference type="Gene3D" id="3.40.1170.60">
    <property type="match status" value="1"/>
</dbReference>
<dbReference type="AlphaFoldDB" id="A0A829R6P2"/>
<dbReference type="Gene3D" id="3.30.70.270">
    <property type="match status" value="1"/>
</dbReference>
<evidence type="ECO:0000259" key="2">
    <source>
        <dbReference type="PROSITE" id="PS50173"/>
    </source>
</evidence>
<dbReference type="SUPFAM" id="SSF100879">
    <property type="entry name" value="Lesion bypass DNA polymerase (Y-family), little finger domain"/>
    <property type="match status" value="1"/>
</dbReference>
<dbReference type="SUPFAM" id="SSF56672">
    <property type="entry name" value="DNA/RNA polymerases"/>
    <property type="match status" value="1"/>
</dbReference>
<dbReference type="InterPro" id="IPR053848">
    <property type="entry name" value="IMS_HHH_1"/>
</dbReference>
<dbReference type="CDD" id="cd01700">
    <property type="entry name" value="PolY_Pol_V_umuC"/>
    <property type="match status" value="1"/>
</dbReference>
<dbReference type="EMBL" id="AODG01000013">
    <property type="protein sequence ID" value="EUJ27079.1"/>
    <property type="molecule type" value="Genomic_DNA"/>
</dbReference>
<dbReference type="Gene3D" id="3.30.1490.100">
    <property type="entry name" value="DNA polymerase, Y-family, little finger domain"/>
    <property type="match status" value="1"/>
</dbReference>
<sequence length="435" mass="49526">MELRKLVGAMNPVFDYQHAPRRVILAVDIKSYFASVECAIRGLDPFKTNLVVVSDLQQKGGVILAATPAMKKNYGINTTNRLFEVPNDPSVKIVEPHMQMYIDMNMKIQQLFYHYTEKKFVHVYSIDEAFLDVTGSVRLYGGLANLVQALQQEMYKQFRLYCTIGIGDNPLLAKLAMDNEAKHRESGIAYWNYENIPEKIWQIKRLTDFWGIGRRTALRLEKLGIYTIKSLAHASLTALKKEFGIIGEQLFYHANGLDYTRLDQAIQALEKSYGGNQILMRDYHLQAEVEVVIAEMVDNVAERLRNHSAVGDFIRLSIGNSAHSTIKGFSRQMKLHTATNLTWQFQEAFLRLFRKYYEGDAVRSIGISIGGVTPESYHQLNLFASPEILEEKRRLDFTIDQIRGRYGKQAIMRAVSYTASGNGIIRNGKVGGHKK</sequence>
<accession>A0A829R6P2</accession>
<dbReference type="InterPro" id="IPR017961">
    <property type="entry name" value="DNA_pol_Y-fam_little_finger"/>
</dbReference>
<dbReference type="InterPro" id="IPR050116">
    <property type="entry name" value="DNA_polymerase-Y"/>
</dbReference>
<dbReference type="GO" id="GO:0003887">
    <property type="term" value="F:DNA-directed DNA polymerase activity"/>
    <property type="evidence" value="ECO:0007669"/>
    <property type="project" value="InterPro"/>
</dbReference>
<dbReference type="PROSITE" id="PS50173">
    <property type="entry name" value="UMUC"/>
    <property type="match status" value="1"/>
</dbReference>
<dbReference type="InterPro" id="IPR001126">
    <property type="entry name" value="UmuC"/>
</dbReference>
<evidence type="ECO:0000313" key="3">
    <source>
        <dbReference type="EMBL" id="EUJ27079.1"/>
    </source>
</evidence>
<dbReference type="PANTHER" id="PTHR11076:SF35">
    <property type="entry name" value="DNA REPAIR PROTEIN HOMOLOG YOBH"/>
    <property type="match status" value="1"/>
</dbReference>
<dbReference type="Gene3D" id="1.10.150.20">
    <property type="entry name" value="5' to 3' exonuclease, C-terminal subdomain"/>
    <property type="match status" value="1"/>
</dbReference>
<feature type="domain" description="UmuC" evidence="2">
    <location>
        <begin position="24"/>
        <end position="213"/>
    </location>
</feature>
<dbReference type="GO" id="GO:0042276">
    <property type="term" value="P:error-prone translesion synthesis"/>
    <property type="evidence" value="ECO:0007669"/>
    <property type="project" value="TreeGrafter"/>
</dbReference>
<dbReference type="InterPro" id="IPR043128">
    <property type="entry name" value="Rev_trsase/Diguanyl_cyclase"/>
</dbReference>
<name>A0A829R6P2_LISGR</name>
<dbReference type="Pfam" id="PF00817">
    <property type="entry name" value="IMS"/>
    <property type="match status" value="1"/>
</dbReference>
<dbReference type="RefSeq" id="WP_052009240.1">
    <property type="nucleotide sequence ID" value="NZ_AODG01000013.1"/>
</dbReference>
<dbReference type="GO" id="GO:0006281">
    <property type="term" value="P:DNA repair"/>
    <property type="evidence" value="ECO:0007669"/>
    <property type="project" value="InterPro"/>
</dbReference>
<dbReference type="Pfam" id="PF21999">
    <property type="entry name" value="IMS_HHH_1"/>
    <property type="match status" value="1"/>
</dbReference>
<reference evidence="3 4" key="1">
    <citation type="submission" date="2012-12" db="EMBL/GenBank/DDBJ databases">
        <title>Novel taxa of Listeriaceae from agricultural environments in the United States.</title>
        <authorList>
            <person name="den Bakker H.C."/>
            <person name="Allred A."/>
            <person name="Warchocki S."/>
            <person name="Wright E.M."/>
            <person name="Burrell A."/>
            <person name="Nightingale K.K."/>
            <person name="Kephart D."/>
            <person name="Wiedmann M."/>
        </authorList>
    </citation>
    <scope>NUCLEOTIDE SEQUENCE [LARGE SCALE GENOMIC DNA]</scope>
    <source>
        <strain evidence="3 4">FSL F6-1183</strain>
    </source>
</reference>
<dbReference type="GO" id="GO:0005829">
    <property type="term" value="C:cytosol"/>
    <property type="evidence" value="ECO:0007669"/>
    <property type="project" value="TreeGrafter"/>
</dbReference>
<dbReference type="InterPro" id="IPR036775">
    <property type="entry name" value="DNA_pol_Y-fam_lit_finger_sf"/>
</dbReference>
<dbReference type="PANTHER" id="PTHR11076">
    <property type="entry name" value="DNA REPAIR POLYMERASE UMUC / TRANSFERASE FAMILY MEMBER"/>
    <property type="match status" value="1"/>
</dbReference>
<dbReference type="GO" id="GO:0003684">
    <property type="term" value="F:damaged DNA binding"/>
    <property type="evidence" value="ECO:0007669"/>
    <property type="project" value="InterPro"/>
</dbReference>
<comment type="caution">
    <text evidence="3">The sequence shown here is derived from an EMBL/GenBank/DDBJ whole genome shotgun (WGS) entry which is preliminary data.</text>
</comment>
<dbReference type="Proteomes" id="UP000019251">
    <property type="component" value="Unassembled WGS sequence"/>
</dbReference>
<dbReference type="Pfam" id="PF11799">
    <property type="entry name" value="IMS_C"/>
    <property type="match status" value="1"/>
</dbReference>
<evidence type="ECO:0000313" key="4">
    <source>
        <dbReference type="Proteomes" id="UP000019251"/>
    </source>
</evidence>